<dbReference type="Proteomes" id="UP000198773">
    <property type="component" value="Unassembled WGS sequence"/>
</dbReference>
<dbReference type="STRING" id="152573.SAMN04488051_103528"/>
<dbReference type="AlphaFoldDB" id="A0A1H4BUP2"/>
<reference evidence="1 2" key="1">
    <citation type="submission" date="2016-10" db="EMBL/GenBank/DDBJ databases">
        <authorList>
            <person name="de Groot N.N."/>
        </authorList>
    </citation>
    <scope>NUCLEOTIDE SEQUENCE [LARGE SCALE GENOMIC DNA]</scope>
    <source>
        <strain evidence="1 2">CGMCC 1.3430</strain>
    </source>
</reference>
<keyword evidence="2" id="KW-1185">Reference proteome</keyword>
<gene>
    <name evidence="1" type="ORF">SAMN04488051_103528</name>
</gene>
<proteinExistence type="predicted"/>
<name>A0A1H4BUP2_ALKAM</name>
<protein>
    <submittedName>
        <fullName evidence="1">Uncharacterized protein</fullName>
    </submittedName>
</protein>
<accession>A0A1H4BUP2</accession>
<evidence type="ECO:0000313" key="1">
    <source>
        <dbReference type="EMBL" id="SEA51876.1"/>
    </source>
</evidence>
<sequence length="141" mass="15545">MNHEIELRLTIAKLVEIAYQENKGLTTKVMLGNDNYRLVVDQDGNAMLSSRVGSLRFNGSPALEQISTQVRNINVSFSRAENGKVNYHAVVSFYNIGSIGFRGNVDMEALITSCSGLLCQAARALKSHKQRTEEALNAFGH</sequence>
<evidence type="ECO:0000313" key="2">
    <source>
        <dbReference type="Proteomes" id="UP000198773"/>
    </source>
</evidence>
<organism evidence="1 2">
    <name type="scientific">Alkalimonas amylolytica</name>
    <dbReference type="NCBI Taxonomy" id="152573"/>
    <lineage>
        <taxon>Bacteria</taxon>
        <taxon>Pseudomonadati</taxon>
        <taxon>Pseudomonadota</taxon>
        <taxon>Gammaproteobacteria</taxon>
        <taxon>Alkalimonas</taxon>
    </lineage>
</organism>
<dbReference type="EMBL" id="FNRM01000003">
    <property type="protein sequence ID" value="SEA51876.1"/>
    <property type="molecule type" value="Genomic_DNA"/>
</dbReference>